<dbReference type="AlphaFoldDB" id="A0A6J1F096"/>
<organism evidence="10 11">
    <name type="scientific">Cucurbita moschata</name>
    <name type="common">Winter crookneck squash</name>
    <name type="synonym">Cucurbita pepo var. moschata</name>
    <dbReference type="NCBI Taxonomy" id="3662"/>
    <lineage>
        <taxon>Eukaryota</taxon>
        <taxon>Viridiplantae</taxon>
        <taxon>Streptophyta</taxon>
        <taxon>Embryophyta</taxon>
        <taxon>Tracheophyta</taxon>
        <taxon>Spermatophyta</taxon>
        <taxon>Magnoliopsida</taxon>
        <taxon>eudicotyledons</taxon>
        <taxon>Gunneridae</taxon>
        <taxon>Pentapetalae</taxon>
        <taxon>rosids</taxon>
        <taxon>fabids</taxon>
        <taxon>Cucurbitales</taxon>
        <taxon>Cucurbitaceae</taxon>
        <taxon>Cucurbiteae</taxon>
        <taxon>Cucurbita</taxon>
    </lineage>
</organism>
<keyword evidence="4" id="KW-0132">Cell division</keyword>
<dbReference type="GeneID" id="111437868"/>
<evidence type="ECO:0000256" key="7">
    <source>
        <dbReference type="ARBA" id="ARBA00023054"/>
    </source>
</evidence>
<evidence type="ECO:0000256" key="4">
    <source>
        <dbReference type="ARBA" id="ARBA00022618"/>
    </source>
</evidence>
<keyword evidence="7" id="KW-0175">Coiled coil</keyword>
<accession>A0A6J1F096</accession>
<keyword evidence="8" id="KW-0131">Cell cycle</keyword>
<sequence>MEGSKSDVVFDSLNLDPQLFINEALNVVDDLVGDASDFYQSQASTALKSEGSDRSQDLIMGISRVRTLAQSGLDKRLAMWEKYCLNHCFSVPEDFSLPSNVRKENVELNQEFQALERKTASSNSQANYFNEALQLYEQSSVNEMFQEMMGTASDLRAEIGKLKRRKMEDSKLTNVDKVHTNGDISHHHKGFSNAKLDDIQEFLAYLNL</sequence>
<dbReference type="PANTHER" id="PTHR14527">
    <property type="entry name" value="PROTEIN MIS12 HOMOLOG"/>
    <property type="match status" value="1"/>
</dbReference>
<evidence type="ECO:0000256" key="2">
    <source>
        <dbReference type="ARBA" id="ARBA00008643"/>
    </source>
</evidence>
<dbReference type="PANTHER" id="PTHR14527:SF2">
    <property type="entry name" value="PROTEIN MIS12 HOMOLOG"/>
    <property type="match status" value="1"/>
</dbReference>
<evidence type="ECO:0000256" key="5">
    <source>
        <dbReference type="ARBA" id="ARBA00022776"/>
    </source>
</evidence>
<evidence type="ECO:0000256" key="9">
    <source>
        <dbReference type="ARBA" id="ARBA00023328"/>
    </source>
</evidence>
<comment type="subcellular location">
    <subcellularLocation>
        <location evidence="1">Chromosome</location>
        <location evidence="1">Centromere</location>
        <location evidence="1">Kinetochore</location>
    </subcellularLocation>
</comment>
<evidence type="ECO:0000313" key="10">
    <source>
        <dbReference type="Proteomes" id="UP000504609"/>
    </source>
</evidence>
<dbReference type="Proteomes" id="UP000504609">
    <property type="component" value="Unplaced"/>
</dbReference>
<protein>
    <submittedName>
        <fullName evidence="11">Protein MIS12 homolog isoform X2</fullName>
    </submittedName>
</protein>
<dbReference type="RefSeq" id="XP_022931725.1">
    <property type="nucleotide sequence ID" value="XM_023075957.1"/>
</dbReference>
<keyword evidence="3" id="KW-0158">Chromosome</keyword>
<reference evidence="11" key="1">
    <citation type="submission" date="2025-08" db="UniProtKB">
        <authorList>
            <consortium name="RefSeq"/>
        </authorList>
    </citation>
    <scope>IDENTIFICATION</scope>
    <source>
        <tissue evidence="11">Young leaves</tissue>
    </source>
</reference>
<dbReference type="GO" id="GO:0005634">
    <property type="term" value="C:nucleus"/>
    <property type="evidence" value="ECO:0007669"/>
    <property type="project" value="InterPro"/>
</dbReference>
<keyword evidence="5" id="KW-0498">Mitosis</keyword>
<evidence type="ECO:0000313" key="11">
    <source>
        <dbReference type="RefSeq" id="XP_022931725.1"/>
    </source>
</evidence>
<keyword evidence="9" id="KW-0137">Centromere</keyword>
<keyword evidence="10" id="KW-1185">Reference proteome</keyword>
<name>A0A6J1F096_CUCMO</name>
<proteinExistence type="inferred from homology"/>
<dbReference type="GO" id="GO:0000070">
    <property type="term" value="P:mitotic sister chromatid segregation"/>
    <property type="evidence" value="ECO:0007669"/>
    <property type="project" value="TreeGrafter"/>
</dbReference>
<dbReference type="GO" id="GO:0051301">
    <property type="term" value="P:cell division"/>
    <property type="evidence" value="ECO:0007669"/>
    <property type="project" value="UniProtKB-KW"/>
</dbReference>
<evidence type="ECO:0000256" key="1">
    <source>
        <dbReference type="ARBA" id="ARBA00004629"/>
    </source>
</evidence>
<dbReference type="GO" id="GO:0000444">
    <property type="term" value="C:MIS12/MIND type complex"/>
    <property type="evidence" value="ECO:0007669"/>
    <property type="project" value="TreeGrafter"/>
</dbReference>
<comment type="similarity">
    <text evidence="2">Belongs to the mis12 family.</text>
</comment>
<gene>
    <name evidence="11" type="primary">LOC111437868</name>
</gene>
<dbReference type="Pfam" id="PF05859">
    <property type="entry name" value="Mis12"/>
    <property type="match status" value="1"/>
</dbReference>
<evidence type="ECO:0000256" key="8">
    <source>
        <dbReference type="ARBA" id="ARBA00023306"/>
    </source>
</evidence>
<evidence type="ECO:0000256" key="3">
    <source>
        <dbReference type="ARBA" id="ARBA00022454"/>
    </source>
</evidence>
<dbReference type="InterPro" id="IPR008685">
    <property type="entry name" value="Centromere_Mis12"/>
</dbReference>
<dbReference type="GO" id="GO:0051382">
    <property type="term" value="P:kinetochore assembly"/>
    <property type="evidence" value="ECO:0007669"/>
    <property type="project" value="TreeGrafter"/>
</dbReference>
<keyword evidence="6" id="KW-0995">Kinetochore</keyword>
<evidence type="ECO:0000256" key="6">
    <source>
        <dbReference type="ARBA" id="ARBA00022838"/>
    </source>
</evidence>